<evidence type="ECO:0000313" key="2">
    <source>
        <dbReference type="EMBL" id="MDU9001203.1"/>
    </source>
</evidence>
<comment type="caution">
    <text evidence="2">The sequence shown here is derived from an EMBL/GenBank/DDBJ whole genome shotgun (WGS) entry which is preliminary data.</text>
</comment>
<evidence type="ECO:0000313" key="3">
    <source>
        <dbReference type="Proteomes" id="UP001257627"/>
    </source>
</evidence>
<protein>
    <submittedName>
        <fullName evidence="2">Uncharacterized protein</fullName>
    </submittedName>
</protein>
<reference evidence="2 3" key="1">
    <citation type="submission" date="2023-02" db="EMBL/GenBank/DDBJ databases">
        <authorList>
            <person name="Maleckis M."/>
        </authorList>
    </citation>
    <scope>NUCLEOTIDE SEQUENCE [LARGE SCALE GENOMIC DNA]</scope>
    <source>
        <strain evidence="2 3">P8-A2</strain>
        <plasmid evidence="2">unnamed1</plasmid>
    </source>
</reference>
<keyword evidence="1" id="KW-1133">Transmembrane helix</keyword>
<dbReference type="RefSeq" id="WP_266943962.1">
    <property type="nucleotide sequence ID" value="NZ_JAPEMK010000002.1"/>
</dbReference>
<dbReference type="Proteomes" id="UP001257627">
    <property type="component" value="Unassembled WGS sequence"/>
</dbReference>
<keyword evidence="1" id="KW-0812">Transmembrane</keyword>
<evidence type="ECO:0000256" key="1">
    <source>
        <dbReference type="SAM" id="Phobius"/>
    </source>
</evidence>
<name>A0ABU3V4V1_9ACTN</name>
<gene>
    <name evidence="2" type="ORF">PU648_54955</name>
</gene>
<accession>A0ABU3V4V1</accession>
<sequence length="115" mass="12769">MGSSYVGPQRSHRDAALDVVVNWCGWLAAVVFVLGCVRGWWWGGDLHNLDRLPLIGDSVAKAAVQRRGWPVVPLLATVCGAVLVRRIWFVLADVARGEKRARRRRPARFPAPRGC</sequence>
<dbReference type="EMBL" id="JARAKF010000003">
    <property type="protein sequence ID" value="MDU9001203.1"/>
    <property type="molecule type" value="Genomic_DNA"/>
</dbReference>
<organism evidence="2 3">
    <name type="scientific">Streptomyces mirabilis</name>
    <dbReference type="NCBI Taxonomy" id="68239"/>
    <lineage>
        <taxon>Bacteria</taxon>
        <taxon>Bacillati</taxon>
        <taxon>Actinomycetota</taxon>
        <taxon>Actinomycetes</taxon>
        <taxon>Kitasatosporales</taxon>
        <taxon>Streptomycetaceae</taxon>
        <taxon>Streptomyces</taxon>
    </lineage>
</organism>
<feature type="transmembrane region" description="Helical" evidence="1">
    <location>
        <begin position="74"/>
        <end position="95"/>
    </location>
</feature>
<keyword evidence="1" id="KW-0472">Membrane</keyword>
<geneLocation type="plasmid" evidence="2">
    <name>unnamed1</name>
</geneLocation>
<proteinExistence type="predicted"/>
<feature type="transmembrane region" description="Helical" evidence="1">
    <location>
        <begin position="20"/>
        <end position="41"/>
    </location>
</feature>
<keyword evidence="3" id="KW-1185">Reference proteome</keyword>
<keyword evidence="2" id="KW-0614">Plasmid</keyword>